<reference evidence="3" key="2">
    <citation type="submission" date="2017-02" db="EMBL/GenBank/DDBJ databases">
        <title>Sunflower complete genome.</title>
        <authorList>
            <person name="Langlade N."/>
            <person name="Munos S."/>
        </authorList>
    </citation>
    <scope>NUCLEOTIDE SEQUENCE [LARGE SCALE GENOMIC DNA]</scope>
    <source>
        <tissue evidence="3">Leaves</tissue>
    </source>
</reference>
<gene>
    <name evidence="3" type="ORF">HannXRQ_Chr12g0362391</name>
    <name evidence="2" type="ORF">HanXRQr2_Chr06g0277291</name>
</gene>
<evidence type="ECO:0000313" key="3">
    <source>
        <dbReference type="EMBL" id="OTG04443.1"/>
    </source>
</evidence>
<reference evidence="2" key="3">
    <citation type="submission" date="2020-06" db="EMBL/GenBank/DDBJ databases">
        <title>Helianthus annuus Genome sequencing and assembly Release 2.</title>
        <authorList>
            <person name="Gouzy J."/>
            <person name="Langlade N."/>
            <person name="Munos S."/>
        </authorList>
    </citation>
    <scope>NUCLEOTIDE SEQUENCE</scope>
    <source>
        <tissue evidence="2">Leaves</tissue>
    </source>
</reference>
<evidence type="ECO:0000313" key="4">
    <source>
        <dbReference type="Proteomes" id="UP000215914"/>
    </source>
</evidence>
<dbReference type="AlphaFoldDB" id="A0A251T0T2"/>
<dbReference type="EMBL" id="CM007901">
    <property type="protein sequence ID" value="OTG04443.1"/>
    <property type="molecule type" value="Genomic_DNA"/>
</dbReference>
<dbReference type="PROSITE" id="PS50181">
    <property type="entry name" value="FBOX"/>
    <property type="match status" value="1"/>
</dbReference>
<dbReference type="InterPro" id="IPR017451">
    <property type="entry name" value="F-box-assoc_interact_dom"/>
</dbReference>
<dbReference type="InterPro" id="IPR001810">
    <property type="entry name" value="F-box_dom"/>
</dbReference>
<evidence type="ECO:0000259" key="1">
    <source>
        <dbReference type="PROSITE" id="PS50181"/>
    </source>
</evidence>
<dbReference type="PANTHER" id="PTHR31672">
    <property type="entry name" value="BNACNNG10540D PROTEIN"/>
    <property type="match status" value="1"/>
</dbReference>
<dbReference type="Pfam" id="PF00646">
    <property type="entry name" value="F-box"/>
    <property type="match status" value="1"/>
</dbReference>
<name>A0A251T0T2_HELAN</name>
<sequence>MSDNIPFEIQAEIFKRLPVISLIQIRSVCKAWKFLIDSDDFMKNYSGQTQHLLARVSLNTHHLVNMLRNSYIIGSSHGLLCLYGDYQEGHDGPLSGTGRVVLWNPCIRKAVAVAVPNVADRRIYETGLGFGVCRETNDPKILKITHINMWGHRESVTCIPWQVEVFPLSTGAWRSPYTSNLPRNSIEFDYDNTVVIDGMIYWLATDRITADGGFQSYNNLIISFDMTSEEFREVNLLDGLAHQSIDGLSIYKLRESLLVLERDVEANNLVFRVWMMEDVVPKSFTKLFTINIPDNVSEVYVTGFRKTGEPILDSLPCYPEWTGSLAVYEPCSKSISSLGIDGRDFSHYVYSYIESLLLL</sequence>
<evidence type="ECO:0000313" key="2">
    <source>
        <dbReference type="EMBL" id="KAF5803936.1"/>
    </source>
</evidence>
<dbReference type="Gramene" id="mRNA:HanXRQr2_Chr06g0277291">
    <property type="protein sequence ID" value="mRNA:HanXRQr2_Chr06g0277291"/>
    <property type="gene ID" value="HanXRQr2_Chr06g0277291"/>
</dbReference>
<protein>
    <submittedName>
        <fullName evidence="2 3">F-box domain-containing protein</fullName>
    </submittedName>
</protein>
<dbReference type="PANTHER" id="PTHR31672:SF10">
    <property type="entry name" value="F-BOX DOMAIN-CONTAINING PROTEIN"/>
    <property type="match status" value="1"/>
</dbReference>
<reference evidence="2 4" key="1">
    <citation type="journal article" date="2017" name="Nature">
        <title>The sunflower genome provides insights into oil metabolism, flowering and Asterid evolution.</title>
        <authorList>
            <person name="Badouin H."/>
            <person name="Gouzy J."/>
            <person name="Grassa C.J."/>
            <person name="Murat F."/>
            <person name="Staton S.E."/>
            <person name="Cottret L."/>
            <person name="Lelandais-Briere C."/>
            <person name="Owens G.L."/>
            <person name="Carrere S."/>
            <person name="Mayjonade B."/>
            <person name="Legrand L."/>
            <person name="Gill N."/>
            <person name="Kane N.C."/>
            <person name="Bowers J.E."/>
            <person name="Hubner S."/>
            <person name="Bellec A."/>
            <person name="Berard A."/>
            <person name="Berges H."/>
            <person name="Blanchet N."/>
            <person name="Boniface M.C."/>
            <person name="Brunel D."/>
            <person name="Catrice O."/>
            <person name="Chaidir N."/>
            <person name="Claudel C."/>
            <person name="Donnadieu C."/>
            <person name="Faraut T."/>
            <person name="Fievet G."/>
            <person name="Helmstetter N."/>
            <person name="King M."/>
            <person name="Knapp S.J."/>
            <person name="Lai Z."/>
            <person name="Le Paslier M.C."/>
            <person name="Lippi Y."/>
            <person name="Lorenzon L."/>
            <person name="Mandel J.R."/>
            <person name="Marage G."/>
            <person name="Marchand G."/>
            <person name="Marquand E."/>
            <person name="Bret-Mestries E."/>
            <person name="Morien E."/>
            <person name="Nambeesan S."/>
            <person name="Nguyen T."/>
            <person name="Pegot-Espagnet P."/>
            <person name="Pouilly N."/>
            <person name="Raftis F."/>
            <person name="Sallet E."/>
            <person name="Schiex T."/>
            <person name="Thomas J."/>
            <person name="Vandecasteele C."/>
            <person name="Vares D."/>
            <person name="Vear F."/>
            <person name="Vautrin S."/>
            <person name="Crespi M."/>
            <person name="Mangin B."/>
            <person name="Burke J.M."/>
            <person name="Salse J."/>
            <person name="Munos S."/>
            <person name="Vincourt P."/>
            <person name="Rieseberg L.H."/>
            <person name="Langlade N.B."/>
        </authorList>
    </citation>
    <scope>NUCLEOTIDE SEQUENCE [LARGE SCALE GENOMIC DNA]</scope>
    <source>
        <strain evidence="4">cv. SF193</strain>
        <tissue evidence="2">Leaves</tissue>
    </source>
</reference>
<dbReference type="FunCoup" id="A0A251T0T2">
    <property type="interactions" value="103"/>
</dbReference>
<dbReference type="InterPro" id="IPR050796">
    <property type="entry name" value="SCF_F-box_component"/>
</dbReference>
<proteinExistence type="predicted"/>
<dbReference type="SMART" id="SM00256">
    <property type="entry name" value="FBOX"/>
    <property type="match status" value="1"/>
</dbReference>
<dbReference type="NCBIfam" id="TIGR01640">
    <property type="entry name" value="F_box_assoc_1"/>
    <property type="match status" value="1"/>
</dbReference>
<dbReference type="Pfam" id="PF07734">
    <property type="entry name" value="FBA_1"/>
    <property type="match status" value="1"/>
</dbReference>
<organism evidence="3 4">
    <name type="scientific">Helianthus annuus</name>
    <name type="common">Common sunflower</name>
    <dbReference type="NCBI Taxonomy" id="4232"/>
    <lineage>
        <taxon>Eukaryota</taxon>
        <taxon>Viridiplantae</taxon>
        <taxon>Streptophyta</taxon>
        <taxon>Embryophyta</taxon>
        <taxon>Tracheophyta</taxon>
        <taxon>Spermatophyta</taxon>
        <taxon>Magnoliopsida</taxon>
        <taxon>eudicotyledons</taxon>
        <taxon>Gunneridae</taxon>
        <taxon>Pentapetalae</taxon>
        <taxon>asterids</taxon>
        <taxon>campanulids</taxon>
        <taxon>Asterales</taxon>
        <taxon>Asteraceae</taxon>
        <taxon>Asteroideae</taxon>
        <taxon>Heliantheae alliance</taxon>
        <taxon>Heliantheae</taxon>
        <taxon>Helianthus</taxon>
    </lineage>
</organism>
<dbReference type="InParanoid" id="A0A251T0T2"/>
<dbReference type="InterPro" id="IPR036047">
    <property type="entry name" value="F-box-like_dom_sf"/>
</dbReference>
<dbReference type="OrthoDB" id="5314306at2759"/>
<feature type="domain" description="F-box" evidence="1">
    <location>
        <begin position="1"/>
        <end position="45"/>
    </location>
</feature>
<dbReference type="Gene3D" id="1.20.1280.50">
    <property type="match status" value="1"/>
</dbReference>
<keyword evidence="4" id="KW-1185">Reference proteome</keyword>
<dbReference type="InterPro" id="IPR006527">
    <property type="entry name" value="F-box-assoc_dom_typ1"/>
</dbReference>
<dbReference type="SUPFAM" id="SSF81383">
    <property type="entry name" value="F-box domain"/>
    <property type="match status" value="1"/>
</dbReference>
<dbReference type="Proteomes" id="UP000215914">
    <property type="component" value="Chromosome 12"/>
</dbReference>
<accession>A0A251T0T2</accession>
<dbReference type="EMBL" id="MNCJ02000321">
    <property type="protein sequence ID" value="KAF5803936.1"/>
    <property type="molecule type" value="Genomic_DNA"/>
</dbReference>